<feature type="transmembrane region" description="Helical" evidence="1">
    <location>
        <begin position="6"/>
        <end position="26"/>
    </location>
</feature>
<name>A0A3P1CU50_9BACT</name>
<dbReference type="Proteomes" id="UP000274271">
    <property type="component" value="Unassembled WGS sequence"/>
</dbReference>
<gene>
    <name evidence="2" type="ORF">EHT87_00750</name>
</gene>
<dbReference type="OrthoDB" id="9889341at2"/>
<organism evidence="2 3">
    <name type="scientific">Larkinella knui</name>
    <dbReference type="NCBI Taxonomy" id="2025310"/>
    <lineage>
        <taxon>Bacteria</taxon>
        <taxon>Pseudomonadati</taxon>
        <taxon>Bacteroidota</taxon>
        <taxon>Cytophagia</taxon>
        <taxon>Cytophagales</taxon>
        <taxon>Spirosomataceae</taxon>
        <taxon>Larkinella</taxon>
    </lineage>
</organism>
<proteinExistence type="predicted"/>
<feature type="transmembrane region" description="Helical" evidence="1">
    <location>
        <begin position="38"/>
        <end position="57"/>
    </location>
</feature>
<comment type="caution">
    <text evidence="2">The sequence shown here is derived from an EMBL/GenBank/DDBJ whole genome shotgun (WGS) entry which is preliminary data.</text>
</comment>
<protein>
    <submittedName>
        <fullName evidence="2">Uncharacterized protein</fullName>
    </submittedName>
</protein>
<keyword evidence="3" id="KW-1185">Reference proteome</keyword>
<keyword evidence="1" id="KW-0812">Transmembrane</keyword>
<sequence>MQGIYFIGVSVFLYGFVAGYYAYSAFQKSPRPLHKTRRLVAALVIGFVAILLGWASIERF</sequence>
<evidence type="ECO:0000313" key="3">
    <source>
        <dbReference type="Proteomes" id="UP000274271"/>
    </source>
</evidence>
<keyword evidence="1" id="KW-0472">Membrane</keyword>
<dbReference type="AlphaFoldDB" id="A0A3P1CU50"/>
<dbReference type="EMBL" id="RQJP01000001">
    <property type="protein sequence ID" value="RRB16852.1"/>
    <property type="molecule type" value="Genomic_DNA"/>
</dbReference>
<reference evidence="2 3" key="1">
    <citation type="submission" date="2018-11" db="EMBL/GenBank/DDBJ databases">
        <authorList>
            <person name="Zhou Z."/>
            <person name="Wang G."/>
        </authorList>
    </citation>
    <scope>NUCLEOTIDE SEQUENCE [LARGE SCALE GENOMIC DNA]</scope>
    <source>
        <strain evidence="2 3">KCTC42998</strain>
    </source>
</reference>
<keyword evidence="1" id="KW-1133">Transmembrane helix</keyword>
<accession>A0A3P1CU50</accession>
<evidence type="ECO:0000256" key="1">
    <source>
        <dbReference type="SAM" id="Phobius"/>
    </source>
</evidence>
<evidence type="ECO:0000313" key="2">
    <source>
        <dbReference type="EMBL" id="RRB16852.1"/>
    </source>
</evidence>